<feature type="transmembrane region" description="Helical" evidence="7">
    <location>
        <begin position="85"/>
        <end position="107"/>
    </location>
</feature>
<dbReference type="InterPro" id="IPR037294">
    <property type="entry name" value="ABC_BtuC-like"/>
</dbReference>
<feature type="transmembrane region" description="Helical" evidence="7">
    <location>
        <begin position="246"/>
        <end position="265"/>
    </location>
</feature>
<keyword evidence="8" id="KW-0347">Helicase</keyword>
<evidence type="ECO:0000256" key="7">
    <source>
        <dbReference type="SAM" id="Phobius"/>
    </source>
</evidence>
<evidence type="ECO:0000256" key="5">
    <source>
        <dbReference type="ARBA" id="ARBA00023136"/>
    </source>
</evidence>
<keyword evidence="8" id="KW-0067">ATP-binding</keyword>
<organism evidence="8 9">
    <name type="scientific">Gordonia jacobaea</name>
    <dbReference type="NCBI Taxonomy" id="122202"/>
    <lineage>
        <taxon>Bacteria</taxon>
        <taxon>Bacillati</taxon>
        <taxon>Actinomycetota</taxon>
        <taxon>Actinomycetes</taxon>
        <taxon>Mycobacteriales</taxon>
        <taxon>Gordoniaceae</taxon>
        <taxon>Gordonia</taxon>
    </lineage>
</organism>
<dbReference type="SUPFAM" id="SSF81345">
    <property type="entry name" value="ABC transporter involved in vitamin B12 uptake, BtuC"/>
    <property type="match status" value="1"/>
</dbReference>
<evidence type="ECO:0000256" key="4">
    <source>
        <dbReference type="ARBA" id="ARBA00022989"/>
    </source>
</evidence>
<evidence type="ECO:0000256" key="2">
    <source>
        <dbReference type="ARBA" id="ARBA00008034"/>
    </source>
</evidence>
<feature type="transmembrane region" description="Helical" evidence="7">
    <location>
        <begin position="160"/>
        <end position="182"/>
    </location>
</feature>
<evidence type="ECO:0000313" key="8">
    <source>
        <dbReference type="EMBL" id="KNA90283.1"/>
    </source>
</evidence>
<name>A0ABR5I9K2_9ACTN</name>
<evidence type="ECO:0000256" key="1">
    <source>
        <dbReference type="ARBA" id="ARBA00004141"/>
    </source>
</evidence>
<keyword evidence="8" id="KW-0547">Nucleotide-binding</keyword>
<dbReference type="InterPro" id="IPR001626">
    <property type="entry name" value="ABC_TroCD"/>
</dbReference>
<keyword evidence="6" id="KW-0813">Transport</keyword>
<feature type="transmembrane region" description="Helical" evidence="7">
    <location>
        <begin position="119"/>
        <end position="139"/>
    </location>
</feature>
<keyword evidence="3 6" id="KW-0812">Transmembrane</keyword>
<reference evidence="8 9" key="1">
    <citation type="submission" date="2015-05" db="EMBL/GenBank/DDBJ databases">
        <title>Draft genome sequence of the bacterium Gordonia jacobaea a new member of the Gordonia genus.</title>
        <authorList>
            <person name="Jimenez-Galisteo G."/>
            <person name="Dominguez A."/>
            <person name="Munoz E."/>
            <person name="Vinas M."/>
        </authorList>
    </citation>
    <scope>NUCLEOTIDE SEQUENCE [LARGE SCALE GENOMIC DNA]</scope>
    <source>
        <strain evidence="9">mv1</strain>
    </source>
</reference>
<gene>
    <name evidence="8" type="ORF">ABW18_15285</name>
</gene>
<dbReference type="Gene3D" id="1.10.3470.10">
    <property type="entry name" value="ABC transporter involved in vitamin B12 uptake, BtuC"/>
    <property type="match status" value="1"/>
</dbReference>
<sequence>MTISSTPTDLAAGQTVLAADVHWSDFWDFSVTADLLHYDFVLQAMLALALLGLLGGVLAPLIVVRQMSFAVHGASELSVTGAAAALLAGISVNIGGIIGAVVAAGVFGYLGNKARERDSVIGVVMAFGLGLGVLFLALYGRIGTGFALLTGQVVSVGVQGLTAIAVTTVVVLAVLAVIYRPLLFASMDPRVAEANGVPMRTLSVIFAILMGLACAQGVQIIGALLVMSLMITPGAAAARLTANPTLMMVLSVIFAEVAAVGGLILSLAPKLPVSVFVTTISFVIYVICRQIGARREHTTRRAIAAAG</sequence>
<dbReference type="EMBL" id="LDTZ01000019">
    <property type="protein sequence ID" value="KNA90283.1"/>
    <property type="molecule type" value="Genomic_DNA"/>
</dbReference>
<dbReference type="PANTHER" id="PTHR30477:SF0">
    <property type="entry name" value="METAL TRANSPORT SYSTEM MEMBRANE PROTEIN TM_0125-RELATED"/>
    <property type="match status" value="1"/>
</dbReference>
<comment type="similarity">
    <text evidence="2 6">Belongs to the ABC-3 integral membrane protein family.</text>
</comment>
<protein>
    <submittedName>
        <fullName evidence="8">Helicase</fullName>
    </submittedName>
</protein>
<dbReference type="PANTHER" id="PTHR30477">
    <property type="entry name" value="ABC-TRANSPORTER METAL-BINDING PROTEIN"/>
    <property type="match status" value="1"/>
</dbReference>
<evidence type="ECO:0000256" key="3">
    <source>
        <dbReference type="ARBA" id="ARBA00022692"/>
    </source>
</evidence>
<feature type="transmembrane region" description="Helical" evidence="7">
    <location>
        <begin position="202"/>
        <end position="226"/>
    </location>
</feature>
<feature type="transmembrane region" description="Helical" evidence="7">
    <location>
        <begin position="271"/>
        <end position="288"/>
    </location>
</feature>
<feature type="transmembrane region" description="Helical" evidence="7">
    <location>
        <begin position="40"/>
        <end position="64"/>
    </location>
</feature>
<keyword evidence="4 7" id="KW-1133">Transmembrane helix</keyword>
<comment type="subcellular location">
    <subcellularLocation>
        <location evidence="6">Cell membrane</location>
        <topology evidence="6">Multi-pass membrane protein</topology>
    </subcellularLocation>
    <subcellularLocation>
        <location evidence="1">Membrane</location>
        <topology evidence="1">Multi-pass membrane protein</topology>
    </subcellularLocation>
</comment>
<dbReference type="RefSeq" id="WP_049699858.1">
    <property type="nucleotide sequence ID" value="NZ_CBDRLS010000002.1"/>
</dbReference>
<accession>A0ABR5I9K2</accession>
<keyword evidence="8" id="KW-0378">Hydrolase</keyword>
<keyword evidence="9" id="KW-1185">Reference proteome</keyword>
<evidence type="ECO:0000313" key="9">
    <source>
        <dbReference type="Proteomes" id="UP000037247"/>
    </source>
</evidence>
<evidence type="ECO:0000256" key="6">
    <source>
        <dbReference type="RuleBase" id="RU003943"/>
    </source>
</evidence>
<dbReference type="Pfam" id="PF00950">
    <property type="entry name" value="ABC-3"/>
    <property type="match status" value="1"/>
</dbReference>
<dbReference type="GO" id="GO:0004386">
    <property type="term" value="F:helicase activity"/>
    <property type="evidence" value="ECO:0007669"/>
    <property type="project" value="UniProtKB-KW"/>
</dbReference>
<comment type="caution">
    <text evidence="8">The sequence shown here is derived from an EMBL/GenBank/DDBJ whole genome shotgun (WGS) entry which is preliminary data.</text>
</comment>
<dbReference type="Proteomes" id="UP000037247">
    <property type="component" value="Unassembled WGS sequence"/>
</dbReference>
<proteinExistence type="inferred from homology"/>
<keyword evidence="5 7" id="KW-0472">Membrane</keyword>